<proteinExistence type="predicted"/>
<accession>A0A919QA25</accession>
<dbReference type="InterPro" id="IPR051450">
    <property type="entry name" value="Gfo/Idh/MocA_Oxidoreductases"/>
</dbReference>
<keyword evidence="3" id="KW-1185">Reference proteome</keyword>
<dbReference type="Gene3D" id="3.40.50.720">
    <property type="entry name" value="NAD(P)-binding Rossmann-like Domain"/>
    <property type="match status" value="1"/>
</dbReference>
<dbReference type="AlphaFoldDB" id="A0A919QA25"/>
<gene>
    <name evidence="2" type="ORF">Aph01nite_33110</name>
</gene>
<dbReference type="InterPro" id="IPR036291">
    <property type="entry name" value="NAD(P)-bd_dom_sf"/>
</dbReference>
<organism evidence="2 3">
    <name type="scientific">Acrocarpospora phusangensis</name>
    <dbReference type="NCBI Taxonomy" id="1070424"/>
    <lineage>
        <taxon>Bacteria</taxon>
        <taxon>Bacillati</taxon>
        <taxon>Actinomycetota</taxon>
        <taxon>Actinomycetes</taxon>
        <taxon>Streptosporangiales</taxon>
        <taxon>Streptosporangiaceae</taxon>
        <taxon>Acrocarpospora</taxon>
    </lineage>
</organism>
<dbReference type="Gene3D" id="3.30.360.10">
    <property type="entry name" value="Dihydrodipicolinate Reductase, domain 2"/>
    <property type="match status" value="1"/>
</dbReference>
<dbReference type="InterPro" id="IPR000683">
    <property type="entry name" value="Gfo/Idh/MocA-like_OxRdtase_N"/>
</dbReference>
<dbReference type="RefSeq" id="WP_204041737.1">
    <property type="nucleotide sequence ID" value="NZ_BOOA01000024.1"/>
</dbReference>
<comment type="caution">
    <text evidence="2">The sequence shown here is derived from an EMBL/GenBank/DDBJ whole genome shotgun (WGS) entry which is preliminary data.</text>
</comment>
<evidence type="ECO:0000313" key="2">
    <source>
        <dbReference type="EMBL" id="GIH25001.1"/>
    </source>
</evidence>
<protein>
    <recommendedName>
        <fullName evidence="1">Gfo/Idh/MocA-like oxidoreductase N-terminal domain-containing protein</fullName>
    </recommendedName>
</protein>
<dbReference type="GO" id="GO:0000166">
    <property type="term" value="F:nucleotide binding"/>
    <property type="evidence" value="ECO:0007669"/>
    <property type="project" value="InterPro"/>
</dbReference>
<dbReference type="SUPFAM" id="SSF51735">
    <property type="entry name" value="NAD(P)-binding Rossmann-fold domains"/>
    <property type="match status" value="1"/>
</dbReference>
<evidence type="ECO:0000259" key="1">
    <source>
        <dbReference type="Pfam" id="PF01408"/>
    </source>
</evidence>
<dbReference type="SUPFAM" id="SSF55347">
    <property type="entry name" value="Glyceraldehyde-3-phosphate dehydrogenase-like, C-terminal domain"/>
    <property type="match status" value="1"/>
</dbReference>
<feature type="domain" description="Gfo/Idh/MocA-like oxidoreductase N-terminal" evidence="1">
    <location>
        <begin position="4"/>
        <end position="116"/>
    </location>
</feature>
<reference evidence="2" key="1">
    <citation type="submission" date="2021-01" db="EMBL/GenBank/DDBJ databases">
        <title>Whole genome shotgun sequence of Acrocarpospora phusangensis NBRC 108782.</title>
        <authorList>
            <person name="Komaki H."/>
            <person name="Tamura T."/>
        </authorList>
    </citation>
    <scope>NUCLEOTIDE SEQUENCE</scope>
    <source>
        <strain evidence="2">NBRC 108782</strain>
    </source>
</reference>
<dbReference type="EMBL" id="BOOA01000024">
    <property type="protein sequence ID" value="GIH25001.1"/>
    <property type="molecule type" value="Genomic_DNA"/>
</dbReference>
<sequence length="357" mass="38753">MRARFGIVGTGWRSEFFVRLARQLPERLSVSGVVTRSAERAAEVEATWGVPAFRSIGDLLAAERPEFVIPSVPWPVTPEVTRELVGYGVPVLAETPPAADLEGLRDLWDAVGASGLVQVAEQYLHMPGHAARLALAREGVIGQVTSVQVSSTHLYHAVSMIRHLLGAGFQEAVVTARSFTAPLVDPLSKDGWTGDATPKPAATTIATLEFEAGVGLYDFTDNQWWNPLRGRRIVVRGSNGEMVDDRVVRMADPRTPVESHLIRRQTGIDLNLEGFDLDHISFDGRVVYRNEYQGARFSEDDLAVVSLLCQMTAWCRGEAAAPYPLADGCQDHLISLAIGAALRSGTTVATGREAWAG</sequence>
<dbReference type="Proteomes" id="UP000640052">
    <property type="component" value="Unassembled WGS sequence"/>
</dbReference>
<dbReference type="Pfam" id="PF01408">
    <property type="entry name" value="GFO_IDH_MocA"/>
    <property type="match status" value="1"/>
</dbReference>
<name>A0A919QA25_9ACTN</name>
<evidence type="ECO:0000313" key="3">
    <source>
        <dbReference type="Proteomes" id="UP000640052"/>
    </source>
</evidence>
<dbReference type="PANTHER" id="PTHR43377:SF1">
    <property type="entry name" value="BILIVERDIN REDUCTASE A"/>
    <property type="match status" value="1"/>
</dbReference>
<dbReference type="PANTHER" id="PTHR43377">
    <property type="entry name" value="BILIVERDIN REDUCTASE A"/>
    <property type="match status" value="1"/>
</dbReference>